<dbReference type="InterPro" id="IPR003034">
    <property type="entry name" value="SAP_dom"/>
</dbReference>
<reference evidence="12 13" key="1">
    <citation type="journal article" date="2020" name="J. Phycol.">
        <title>Comparative genome analysis reveals Cyanidiococcus gen. nov., a new extremophilic red algal genus sister to Cyanidioschyzon (Cyanidioschyzonaceae, Rhodophyta).</title>
        <authorList>
            <person name="Liu S.-L."/>
            <person name="Chiang Y.-R."/>
            <person name="Yoon H.S."/>
            <person name="Fu H.-Y."/>
        </authorList>
    </citation>
    <scope>NUCLEOTIDE SEQUENCE [LARGE SCALE GENOMIC DNA]</scope>
    <source>
        <strain evidence="12 13">THAL066</strain>
    </source>
</reference>
<dbReference type="EMBL" id="VWRR01000009">
    <property type="protein sequence ID" value="KAF6002625.1"/>
    <property type="molecule type" value="Genomic_DNA"/>
</dbReference>
<dbReference type="SUPFAM" id="SSF50182">
    <property type="entry name" value="Sm-like ribonucleoproteins"/>
    <property type="match status" value="1"/>
</dbReference>
<keyword evidence="4" id="KW-0963">Cytoplasm</keyword>
<evidence type="ECO:0000256" key="4">
    <source>
        <dbReference type="ARBA" id="ARBA00022490"/>
    </source>
</evidence>
<evidence type="ECO:0000256" key="9">
    <source>
        <dbReference type="ARBA" id="ARBA00033125"/>
    </source>
</evidence>
<evidence type="ECO:0000313" key="13">
    <source>
        <dbReference type="Proteomes" id="UP000530660"/>
    </source>
</evidence>
<evidence type="ECO:0000256" key="7">
    <source>
        <dbReference type="ARBA" id="ARBA00023242"/>
    </source>
</evidence>
<sequence>MEAPSSLSKEAVLQLTVVQLRRELAARGAPVGGRKLELQQRLLACTASANTEETQTISETTSAGQDALVDASRSVPEPVEREAPSNAERSTKTARSELTCSSLDTGSVDRATASTAARASASPEANQVPEQPAVLRRKRRWQAANDEEAASALKKALVESVPMASERHGQVDAADKIASDRVASSNVANVAESEIVGVEARTWPPEEQRPVASSITPRTPFMLLDRCVTDATPCLVSCRHNKKLYGTLRAYDKHFNLIMEHVREIWQESKPDNSVDLRERFIPRLFVRGDGVIFIVRPGFMGFSEDETHRG</sequence>
<dbReference type="GO" id="GO:0005829">
    <property type="term" value="C:cytosol"/>
    <property type="evidence" value="ECO:0007669"/>
    <property type="project" value="UniProtKB-SubCell"/>
</dbReference>
<dbReference type="Proteomes" id="UP000530660">
    <property type="component" value="Unassembled WGS sequence"/>
</dbReference>
<organism evidence="12 13">
    <name type="scientific">Cyanidiococcus yangmingshanensis</name>
    <dbReference type="NCBI Taxonomy" id="2690220"/>
    <lineage>
        <taxon>Eukaryota</taxon>
        <taxon>Rhodophyta</taxon>
        <taxon>Bangiophyceae</taxon>
        <taxon>Cyanidiales</taxon>
        <taxon>Cyanidiaceae</taxon>
        <taxon>Cyanidiococcus</taxon>
    </lineage>
</organism>
<dbReference type="InterPro" id="IPR027248">
    <property type="entry name" value="Sm_D2"/>
</dbReference>
<feature type="compositionally biased region" description="Low complexity" evidence="10">
    <location>
        <begin position="51"/>
        <end position="62"/>
    </location>
</feature>
<evidence type="ECO:0000256" key="6">
    <source>
        <dbReference type="ARBA" id="ARBA00023187"/>
    </source>
</evidence>
<proteinExistence type="inferred from homology"/>
<evidence type="ECO:0000256" key="1">
    <source>
        <dbReference type="ARBA" id="ARBA00004123"/>
    </source>
</evidence>
<dbReference type="GO" id="GO:0008380">
    <property type="term" value="P:RNA splicing"/>
    <property type="evidence" value="ECO:0007669"/>
    <property type="project" value="UniProtKB-KW"/>
</dbReference>
<dbReference type="SUPFAM" id="SSF68906">
    <property type="entry name" value="SAP domain"/>
    <property type="match status" value="1"/>
</dbReference>
<feature type="compositionally biased region" description="Polar residues" evidence="10">
    <location>
        <begin position="96"/>
        <end position="105"/>
    </location>
</feature>
<dbReference type="PANTHER" id="PTHR12777">
    <property type="entry name" value="SMALL NUCLEAR RIBONUCLEOPROTEIN SM D2"/>
    <property type="match status" value="1"/>
</dbReference>
<evidence type="ECO:0000256" key="8">
    <source>
        <dbReference type="ARBA" id="ARBA00023274"/>
    </source>
</evidence>
<comment type="similarity">
    <text evidence="3">Belongs to the snRNP core protein family.</text>
</comment>
<accession>A0A7J7IHN6</accession>
<dbReference type="AlphaFoldDB" id="A0A7J7IHN6"/>
<dbReference type="InterPro" id="IPR001163">
    <property type="entry name" value="Sm_dom_euk/arc"/>
</dbReference>
<dbReference type="Gene3D" id="2.30.30.100">
    <property type="match status" value="1"/>
</dbReference>
<evidence type="ECO:0000256" key="2">
    <source>
        <dbReference type="ARBA" id="ARBA00004514"/>
    </source>
</evidence>
<keyword evidence="7" id="KW-0539">Nucleus</keyword>
<dbReference type="InterPro" id="IPR010920">
    <property type="entry name" value="LSM_dom_sf"/>
</dbReference>
<keyword evidence="8 12" id="KW-0687">Ribonucleoprotein</keyword>
<dbReference type="SMART" id="SM00513">
    <property type="entry name" value="SAP"/>
    <property type="match status" value="1"/>
</dbReference>
<dbReference type="Pfam" id="PF02037">
    <property type="entry name" value="SAP"/>
    <property type="match status" value="1"/>
</dbReference>
<dbReference type="Pfam" id="PF01423">
    <property type="entry name" value="LSM"/>
    <property type="match status" value="1"/>
</dbReference>
<comment type="caution">
    <text evidence="12">The sequence shown here is derived from an EMBL/GenBank/DDBJ whole genome shotgun (WGS) entry which is preliminary data.</text>
</comment>
<name>A0A7J7IHN6_9RHOD</name>
<dbReference type="GO" id="GO:0006397">
    <property type="term" value="P:mRNA processing"/>
    <property type="evidence" value="ECO:0007669"/>
    <property type="project" value="UniProtKB-KW"/>
</dbReference>
<feature type="compositionally biased region" description="Basic and acidic residues" evidence="10">
    <location>
        <begin position="78"/>
        <end position="95"/>
    </location>
</feature>
<dbReference type="OrthoDB" id="437526at2759"/>
<comment type="subcellular location">
    <subcellularLocation>
        <location evidence="2">Cytoplasm</location>
        <location evidence="2">Cytosol</location>
    </subcellularLocation>
    <subcellularLocation>
        <location evidence="1">Nucleus</location>
    </subcellularLocation>
</comment>
<dbReference type="GO" id="GO:0030532">
    <property type="term" value="C:small nuclear ribonucleoprotein complex"/>
    <property type="evidence" value="ECO:0007669"/>
    <property type="project" value="InterPro"/>
</dbReference>
<protein>
    <recommendedName>
        <fullName evidence="9">snRNP core protein D2</fullName>
    </recommendedName>
</protein>
<dbReference type="PROSITE" id="PS50800">
    <property type="entry name" value="SAP"/>
    <property type="match status" value="1"/>
</dbReference>
<evidence type="ECO:0000256" key="10">
    <source>
        <dbReference type="SAM" id="MobiDB-lite"/>
    </source>
</evidence>
<feature type="compositionally biased region" description="Low complexity" evidence="10">
    <location>
        <begin position="110"/>
        <end position="122"/>
    </location>
</feature>
<feature type="domain" description="SAP" evidence="11">
    <location>
        <begin position="12"/>
        <end position="46"/>
    </location>
</feature>
<dbReference type="SMART" id="SM00651">
    <property type="entry name" value="Sm"/>
    <property type="match status" value="1"/>
</dbReference>
<keyword evidence="5" id="KW-0507">mRNA processing</keyword>
<keyword evidence="13" id="KW-1185">Reference proteome</keyword>
<feature type="region of interest" description="Disordered" evidence="10">
    <location>
        <begin position="50"/>
        <end position="142"/>
    </location>
</feature>
<evidence type="ECO:0000259" key="11">
    <source>
        <dbReference type="PROSITE" id="PS50800"/>
    </source>
</evidence>
<evidence type="ECO:0000256" key="3">
    <source>
        <dbReference type="ARBA" id="ARBA00008146"/>
    </source>
</evidence>
<dbReference type="InterPro" id="IPR036361">
    <property type="entry name" value="SAP_dom_sf"/>
</dbReference>
<evidence type="ECO:0000313" key="12">
    <source>
        <dbReference type="EMBL" id="KAF6002625.1"/>
    </source>
</evidence>
<keyword evidence="6" id="KW-0508">mRNA splicing</keyword>
<gene>
    <name evidence="12" type="primary">SNRPD2</name>
    <name evidence="12" type="ORF">F1559_000599</name>
</gene>
<evidence type="ECO:0000256" key="5">
    <source>
        <dbReference type="ARBA" id="ARBA00022664"/>
    </source>
</evidence>
<dbReference type="Gene3D" id="1.10.720.30">
    <property type="entry name" value="SAP domain"/>
    <property type="match status" value="1"/>
</dbReference>